<evidence type="ECO:0000313" key="5">
    <source>
        <dbReference type="EMBL" id="KAG6922867.1"/>
    </source>
</evidence>
<evidence type="ECO:0000256" key="3">
    <source>
        <dbReference type="ARBA" id="ARBA00022679"/>
    </source>
</evidence>
<proteinExistence type="inferred from homology"/>
<dbReference type="EMBL" id="JAHGAV010001097">
    <property type="protein sequence ID" value="KAG6922867.1"/>
    <property type="molecule type" value="Genomic_DNA"/>
</dbReference>
<keyword evidence="4" id="KW-0472">Membrane</keyword>
<dbReference type="OrthoDB" id="5835829at2759"/>
<dbReference type="InterPro" id="IPR002213">
    <property type="entry name" value="UDP_glucos_trans"/>
</dbReference>
<dbReference type="PANTHER" id="PTHR48043:SF140">
    <property type="entry name" value="UDP-GLUCURONOSYLTRANSFERASE 2A1"/>
    <property type="match status" value="1"/>
</dbReference>
<keyword evidence="6" id="KW-1185">Reference proteome</keyword>
<comment type="caution">
    <text evidence="5">The sequence shown here is derived from an EMBL/GenBank/DDBJ whole genome shotgun (WGS) entry which is preliminary data.</text>
</comment>
<sequence>MASATARTSVSKKHIQFIAFQVTLIGTVFCGNVLIWPAEASHWLNVKIIIQELIRREHNVTILVSNASLFITPHAETAERFEVYLVPFGKNYVDSLIKEIVSLWLYNRPTTLTFWKFYKELGKLMSKANYMNRQLCDGVLANRDLMARLQRDKYDVLLSDPVAIGGDLVALKLGIPFVYTLRFTPASTVERHCGKMPSPPSYAPAALSELTDKLSFGERIKNIVSYHLQDYVFQSYWGEWDSYYS</sequence>
<evidence type="ECO:0000313" key="6">
    <source>
        <dbReference type="Proteomes" id="UP000765507"/>
    </source>
</evidence>
<dbReference type="AlphaFoldDB" id="A0A8T1S2C0"/>
<evidence type="ECO:0000256" key="1">
    <source>
        <dbReference type="ARBA" id="ARBA00009995"/>
    </source>
</evidence>
<dbReference type="Pfam" id="PF00201">
    <property type="entry name" value="UDPGT"/>
    <property type="match status" value="1"/>
</dbReference>
<dbReference type="SUPFAM" id="SSF53756">
    <property type="entry name" value="UDP-Glycosyltransferase/glycogen phosphorylase"/>
    <property type="match status" value="1"/>
</dbReference>
<dbReference type="PANTHER" id="PTHR48043">
    <property type="entry name" value="EG:EG0003.4 PROTEIN-RELATED"/>
    <property type="match status" value="1"/>
</dbReference>
<reference evidence="5 6" key="1">
    <citation type="journal article" date="2020" name="G3 (Bethesda)">
        <title>Draft Genome of the Common Snapping Turtle, Chelydra serpentina, a Model for Phenotypic Plasticity in Reptiles.</title>
        <authorList>
            <person name="Das D."/>
            <person name="Singh S.K."/>
            <person name="Bierstedt J."/>
            <person name="Erickson A."/>
            <person name="Galli G.L.J."/>
            <person name="Crossley D.A. 2nd"/>
            <person name="Rhen T."/>
        </authorList>
    </citation>
    <scope>NUCLEOTIDE SEQUENCE [LARGE SCALE GENOMIC DNA]</scope>
    <source>
        <strain evidence="5">KW</strain>
    </source>
</reference>
<accession>A0A8T1S2C0</accession>
<dbReference type="Proteomes" id="UP000765507">
    <property type="component" value="Unassembled WGS sequence"/>
</dbReference>
<name>A0A8T1S2C0_CHESE</name>
<protein>
    <submittedName>
        <fullName evidence="5">UDP glucuronosyltransferase family 2 member A1 complex locus</fullName>
    </submittedName>
</protein>
<feature type="transmembrane region" description="Helical" evidence="4">
    <location>
        <begin position="17"/>
        <end position="38"/>
    </location>
</feature>
<dbReference type="GO" id="GO:0015020">
    <property type="term" value="F:glucuronosyltransferase activity"/>
    <property type="evidence" value="ECO:0007669"/>
    <property type="project" value="TreeGrafter"/>
</dbReference>
<evidence type="ECO:0000256" key="2">
    <source>
        <dbReference type="ARBA" id="ARBA00022676"/>
    </source>
</evidence>
<dbReference type="FunFam" id="3.40.50.2000:FF:000158">
    <property type="entry name" value="UDP-glucuronosyltransferase 2A1"/>
    <property type="match status" value="1"/>
</dbReference>
<evidence type="ECO:0000256" key="4">
    <source>
        <dbReference type="SAM" id="Phobius"/>
    </source>
</evidence>
<keyword evidence="4" id="KW-1133">Transmembrane helix</keyword>
<keyword evidence="4" id="KW-0812">Transmembrane</keyword>
<feature type="non-terminal residue" evidence="5">
    <location>
        <position position="245"/>
    </location>
</feature>
<organism evidence="5 6">
    <name type="scientific">Chelydra serpentina</name>
    <name type="common">Snapping turtle</name>
    <name type="synonym">Testudo serpentina</name>
    <dbReference type="NCBI Taxonomy" id="8475"/>
    <lineage>
        <taxon>Eukaryota</taxon>
        <taxon>Metazoa</taxon>
        <taxon>Chordata</taxon>
        <taxon>Craniata</taxon>
        <taxon>Vertebrata</taxon>
        <taxon>Euteleostomi</taxon>
        <taxon>Archelosauria</taxon>
        <taxon>Testudinata</taxon>
        <taxon>Testudines</taxon>
        <taxon>Cryptodira</taxon>
        <taxon>Durocryptodira</taxon>
        <taxon>Americhelydia</taxon>
        <taxon>Chelydroidea</taxon>
        <taxon>Chelydridae</taxon>
        <taxon>Chelydra</taxon>
    </lineage>
</organism>
<gene>
    <name evidence="5" type="primary">ugt2a1</name>
    <name evidence="5" type="ORF">G0U57_000662</name>
</gene>
<keyword evidence="3" id="KW-0808">Transferase</keyword>
<dbReference type="Gene3D" id="3.40.50.2000">
    <property type="entry name" value="Glycogen Phosphorylase B"/>
    <property type="match status" value="1"/>
</dbReference>
<dbReference type="InterPro" id="IPR050271">
    <property type="entry name" value="UDP-glycosyltransferase"/>
</dbReference>
<comment type="similarity">
    <text evidence="1">Belongs to the UDP-glycosyltransferase family.</text>
</comment>
<keyword evidence="2" id="KW-0328">Glycosyltransferase</keyword>